<dbReference type="InterPro" id="IPR016024">
    <property type="entry name" value="ARM-type_fold"/>
</dbReference>
<protein>
    <recommendedName>
        <fullName evidence="5">HEAT repeat domain-containing protein</fullName>
    </recommendedName>
</protein>
<dbReference type="Pfam" id="PF13646">
    <property type="entry name" value="HEAT_2"/>
    <property type="match status" value="1"/>
</dbReference>
<evidence type="ECO:0008006" key="5">
    <source>
        <dbReference type="Google" id="ProtNLM"/>
    </source>
</evidence>
<evidence type="ECO:0000313" key="4">
    <source>
        <dbReference type="Proteomes" id="UP000630660"/>
    </source>
</evidence>
<comment type="function">
    <text evidence="2">Catalyzes the hydroxylation of the N(6)-(4-aminobutyl)-L-lysine intermediate produced by deoxyhypusine synthase/DHPS on a critical lysine of the eukaryotic translation initiation factor 5A/eIF-5A. This is the second step of the post-translational modification of that lysine into an unusual amino acid residue named hypusine. Hypusination is unique to mature eIF-5A factor and is essential for its function.</text>
</comment>
<keyword evidence="1" id="KW-0677">Repeat</keyword>
<evidence type="ECO:0000256" key="1">
    <source>
        <dbReference type="ARBA" id="ARBA00022737"/>
    </source>
</evidence>
<dbReference type="GO" id="GO:0016491">
    <property type="term" value="F:oxidoreductase activity"/>
    <property type="evidence" value="ECO:0007669"/>
    <property type="project" value="TreeGrafter"/>
</dbReference>
<proteinExistence type="predicted"/>
<dbReference type="SUPFAM" id="SSF48371">
    <property type="entry name" value="ARM repeat"/>
    <property type="match status" value="1"/>
</dbReference>
<dbReference type="InterPro" id="IPR000357">
    <property type="entry name" value="HEAT"/>
</dbReference>
<organism evidence="3 4">
    <name type="scientific">candidate division WOR-3 bacterium</name>
    <dbReference type="NCBI Taxonomy" id="2052148"/>
    <lineage>
        <taxon>Bacteria</taxon>
        <taxon>Bacteria division WOR-3</taxon>
    </lineage>
</organism>
<reference evidence="3" key="1">
    <citation type="submission" date="2019-11" db="EMBL/GenBank/DDBJ databases">
        <title>Microbial mats filling the niche in hypersaline microbial mats.</title>
        <authorList>
            <person name="Wong H.L."/>
            <person name="Macleod F.I."/>
            <person name="White R.A. III"/>
            <person name="Burns B.P."/>
        </authorList>
    </citation>
    <scope>NUCLEOTIDE SEQUENCE</scope>
    <source>
        <strain evidence="3">Bin_327</strain>
    </source>
</reference>
<dbReference type="EMBL" id="WJKJ01000232">
    <property type="protein sequence ID" value="MBD3364921.1"/>
    <property type="molecule type" value="Genomic_DNA"/>
</dbReference>
<dbReference type="SMART" id="SM00567">
    <property type="entry name" value="EZ_HEAT"/>
    <property type="match status" value="5"/>
</dbReference>
<dbReference type="PROSITE" id="PS50077">
    <property type="entry name" value="HEAT_REPEAT"/>
    <property type="match status" value="1"/>
</dbReference>
<evidence type="ECO:0000256" key="2">
    <source>
        <dbReference type="ARBA" id="ARBA00045876"/>
    </source>
</evidence>
<dbReference type="AlphaFoldDB" id="A0A9D5K9L4"/>
<dbReference type="InterPro" id="IPR021133">
    <property type="entry name" value="HEAT_type_2"/>
</dbReference>
<dbReference type="PANTHER" id="PTHR12697">
    <property type="entry name" value="PBS LYASE HEAT-LIKE PROTEIN"/>
    <property type="match status" value="1"/>
</dbReference>
<sequence length="298" mass="32064">MNGRTVGNLIKAMLVAVAVLTCLPIMVVAETADVKTLINKLDSEDVQVRQEAAEALGEANVTSAVRPLTKVLKKDEYWDVREAAAEALGKIGDPAAVRNLLKALENDENGNVKGAAAEALGKIGDDKAVDPLIEALDNKSDEARRGAALALGKIGDTTAVGPLIIALEDEDSRVRYNSAFALGELAITYTETSLRGTDSTVVTMNEHPRAIGTLNSAIEDENVDIIAGAYPFYIRKGEEGTEPLLERAIYIYGTEEMAADYLNCGNPQLEQAAQYWAEAQNVTLPTDRKGPKWGEYNE</sequence>
<dbReference type="InterPro" id="IPR011989">
    <property type="entry name" value="ARM-like"/>
</dbReference>
<gene>
    <name evidence="3" type="ORF">GF359_06875</name>
</gene>
<dbReference type="Proteomes" id="UP000630660">
    <property type="component" value="Unassembled WGS sequence"/>
</dbReference>
<dbReference type="Pfam" id="PF02985">
    <property type="entry name" value="HEAT"/>
    <property type="match status" value="1"/>
</dbReference>
<comment type="caution">
    <text evidence="3">The sequence shown here is derived from an EMBL/GenBank/DDBJ whole genome shotgun (WGS) entry which is preliminary data.</text>
</comment>
<name>A0A9D5K9L4_UNCW3</name>
<evidence type="ECO:0000313" key="3">
    <source>
        <dbReference type="EMBL" id="MBD3364921.1"/>
    </source>
</evidence>
<accession>A0A9D5K9L4</accession>
<dbReference type="InterPro" id="IPR004155">
    <property type="entry name" value="PBS_lyase_HEAT"/>
</dbReference>
<dbReference type="Gene3D" id="1.25.10.10">
    <property type="entry name" value="Leucine-rich Repeat Variant"/>
    <property type="match status" value="1"/>
</dbReference>
<dbReference type="PANTHER" id="PTHR12697:SF5">
    <property type="entry name" value="DEOXYHYPUSINE HYDROXYLASE"/>
    <property type="match status" value="1"/>
</dbReference>